<name>A0A1G5SH89_9PROT</name>
<reference evidence="1 2" key="1">
    <citation type="submission" date="2016-10" db="EMBL/GenBank/DDBJ databases">
        <authorList>
            <person name="de Groot N.N."/>
        </authorList>
    </citation>
    <scope>NUCLEOTIDE SEQUENCE [LARGE SCALE GENOMIC DNA]</scope>
    <source>
        <strain evidence="1">1</strain>
    </source>
</reference>
<accession>A0A1G5SH89</accession>
<sequence>MVPPALQDAWSIAHPGLTHTPIVGVHETSFTTEPSTYELLLRKHQYCIEGA</sequence>
<evidence type="ECO:0000313" key="1">
    <source>
        <dbReference type="EMBL" id="SCZ86462.1"/>
    </source>
</evidence>
<dbReference type="EMBL" id="FMWO01000065">
    <property type="protein sequence ID" value="SCZ86462.1"/>
    <property type="molecule type" value="Genomic_DNA"/>
</dbReference>
<evidence type="ECO:0000313" key="2">
    <source>
        <dbReference type="Proteomes" id="UP000198729"/>
    </source>
</evidence>
<gene>
    <name evidence="1" type="ORF">NSMM_560001</name>
</gene>
<keyword evidence="2" id="KW-1185">Reference proteome</keyword>
<protein>
    <submittedName>
        <fullName evidence="1">Uncharacterized protein</fullName>
    </submittedName>
</protein>
<dbReference type="Proteomes" id="UP000198729">
    <property type="component" value="Unassembled WGS sequence"/>
</dbReference>
<organism evidence="1 2">
    <name type="scientific">Nitrosomonas mobilis</name>
    <dbReference type="NCBI Taxonomy" id="51642"/>
    <lineage>
        <taxon>Bacteria</taxon>
        <taxon>Pseudomonadati</taxon>
        <taxon>Pseudomonadota</taxon>
        <taxon>Betaproteobacteria</taxon>
        <taxon>Nitrosomonadales</taxon>
        <taxon>Nitrosomonadaceae</taxon>
        <taxon>Nitrosomonas</taxon>
    </lineage>
</organism>
<proteinExistence type="predicted"/>
<dbReference type="AlphaFoldDB" id="A0A1G5SH89"/>